<protein>
    <recommendedName>
        <fullName evidence="3">TraG N-terminal Proteobacteria domain-containing protein</fullName>
    </recommendedName>
</protein>
<keyword evidence="2" id="KW-0472">Membrane</keyword>
<dbReference type="AlphaFoldDB" id="A0A6S6XSK8"/>
<evidence type="ECO:0000259" key="3">
    <source>
        <dbReference type="Pfam" id="PF07916"/>
    </source>
</evidence>
<keyword evidence="5" id="KW-1185">Reference proteome</keyword>
<evidence type="ECO:0000313" key="5">
    <source>
        <dbReference type="Proteomes" id="UP000515733"/>
    </source>
</evidence>
<feature type="transmembrane region" description="Helical" evidence="2">
    <location>
        <begin position="61"/>
        <end position="82"/>
    </location>
</feature>
<feature type="transmembrane region" description="Helical" evidence="2">
    <location>
        <begin position="374"/>
        <end position="393"/>
    </location>
</feature>
<dbReference type="EMBL" id="LR778301">
    <property type="protein sequence ID" value="CAB1368968.1"/>
    <property type="molecule type" value="Genomic_DNA"/>
</dbReference>
<organism evidence="4 5">
    <name type="scientific">Denitratisoma oestradiolicum</name>
    <dbReference type="NCBI Taxonomy" id="311182"/>
    <lineage>
        <taxon>Bacteria</taxon>
        <taxon>Pseudomonadati</taxon>
        <taxon>Pseudomonadota</taxon>
        <taxon>Betaproteobacteria</taxon>
        <taxon>Nitrosomonadales</taxon>
        <taxon>Sterolibacteriaceae</taxon>
        <taxon>Denitratisoma</taxon>
    </lineage>
</organism>
<feature type="region of interest" description="Disordered" evidence="1">
    <location>
        <begin position="575"/>
        <end position="605"/>
    </location>
</feature>
<dbReference type="RefSeq" id="WP_145768986.1">
    <property type="nucleotide sequence ID" value="NZ_LR778301.1"/>
</dbReference>
<dbReference type="KEGG" id="doe:DENOEST_1803"/>
<name>A0A6S6XSK8_9PROT</name>
<keyword evidence="2" id="KW-1133">Transmembrane helix</keyword>
<feature type="transmembrane region" description="Helical" evidence="2">
    <location>
        <begin position="342"/>
        <end position="362"/>
    </location>
</feature>
<feature type="region of interest" description="Disordered" evidence="1">
    <location>
        <begin position="693"/>
        <end position="728"/>
    </location>
</feature>
<dbReference type="Proteomes" id="UP000515733">
    <property type="component" value="Chromosome"/>
</dbReference>
<dbReference type="InterPro" id="IPR012931">
    <property type="entry name" value="TraG_N_Proteobacteria"/>
</dbReference>
<evidence type="ECO:0000256" key="2">
    <source>
        <dbReference type="SAM" id="Phobius"/>
    </source>
</evidence>
<sequence length="938" mass="101722">MYEVYAYWNVVELEAMFNAVASLMGSGDYRGLLQTIAIVGMIVVVIATLTGRERLDGMWKWLFFLAIFQSMLLIPKVTVMIIDRTGNEPPRAVANVPIGLGAFAHTMSKVGDWLTGSFETVFSLPDDVKFRRNGTLFGHRVLSERQAIKSGNPVLTSNLLEFYRECVAPDIATGYIRMKEDILQVNNIWDILNGKTNPSRLVTIRDLADPTLMSTVGCDAGYQTLTTQITAETSRQVTLLGSRLYPRMTTADAGVAIAGSLATSTNYLLGISSSAQDTVKQAIVANFMIDAQYMLPAQLGDAASAQTNLAMAQSLRSTSDSYKLMARVAESTMPKVRNTIEMVQYAIFPVFLLFVVLSGHQATGVIKSYAASLFWIQLWAPLYAVMNFIITMYSRSQYISGSASSGLSIEQMSFLNTAIVSDQAIAGMLVISIPAIAAAVVKGGEVGMQAVAGLVAPPRDPEKIASSLAMGNMQMGNASLNNASHDTMKGLAVDMNPSLRQGATQYQARGGFDYSHFSGGGFVVKQAKSDVRADMALNDSLGAAAKENYERSQQASQQRSAEYAESALAAIKQEAGFERSHAKGASDTTGYRHGMGSSRNQEANDTLRQVDQWARKLGVSEKVAMELMVGASMGMSTPKLLEITGLRGGVEMSAKMRNSADSMRSLEEMAQFARESSFGKKVGTVIDNGWERNYRTSDEGKTSGSEGQRASLDRARQSRDALSSSFQETEGHRQMWELSHSGQLGSNLQLQDHFIKDFLLPKLEYNYEKFQGVMGDPHRLRPYIEEYTTQNYDRMLGEMAGQVSGAEAVRARHEANRAGVPDGQTVEAAGAGYLGQVKGAARLSGVSPQATPTDQAMHTAMQEFSRNSFEVRDRQAGAAQTHQENATPSTFRKLKPTSVAGKTAETVEQVGEAAGRIADGLTGDNPGKYLTDTLAGKK</sequence>
<dbReference type="Pfam" id="PF07916">
    <property type="entry name" value="TraG_N"/>
    <property type="match status" value="1"/>
</dbReference>
<gene>
    <name evidence="4" type="ORF">DENOEST_1803</name>
</gene>
<feature type="domain" description="TraG N-terminal Proteobacteria" evidence="3">
    <location>
        <begin position="3"/>
        <end position="456"/>
    </location>
</feature>
<keyword evidence="2" id="KW-0812">Transmembrane</keyword>
<evidence type="ECO:0000313" key="4">
    <source>
        <dbReference type="EMBL" id="CAB1368968.1"/>
    </source>
</evidence>
<proteinExistence type="predicted"/>
<feature type="region of interest" description="Disordered" evidence="1">
    <location>
        <begin position="917"/>
        <end position="938"/>
    </location>
</feature>
<evidence type="ECO:0000256" key="1">
    <source>
        <dbReference type="SAM" id="MobiDB-lite"/>
    </source>
</evidence>
<feature type="transmembrane region" description="Helical" evidence="2">
    <location>
        <begin position="31"/>
        <end position="49"/>
    </location>
</feature>
<accession>A0A6S6XSK8</accession>
<dbReference type="OrthoDB" id="8610629at2"/>
<reference evidence="4 5" key="1">
    <citation type="submission" date="2020-03" db="EMBL/GenBank/DDBJ databases">
        <authorList>
            <consortium name="Genoscope - CEA"/>
            <person name="William W."/>
        </authorList>
    </citation>
    <scope>NUCLEOTIDE SEQUENCE [LARGE SCALE GENOMIC DNA]</scope>
    <source>
        <strain evidence="5">DSM 16959</strain>
    </source>
</reference>